<evidence type="ECO:0000313" key="2">
    <source>
        <dbReference type="Proteomes" id="UP001447188"/>
    </source>
</evidence>
<gene>
    <name evidence="1" type="ORF">Q9L58_008684</name>
</gene>
<dbReference type="Proteomes" id="UP001447188">
    <property type="component" value="Unassembled WGS sequence"/>
</dbReference>
<dbReference type="EMBL" id="JBBBZM010000169">
    <property type="protein sequence ID" value="KAL0632431.1"/>
    <property type="molecule type" value="Genomic_DNA"/>
</dbReference>
<keyword evidence="2" id="KW-1185">Reference proteome</keyword>
<sequence>MFHLYEEVPSFKVRWAGRVGDVCYYLREIGDDDGEVWANTALFWYTKARMKPPPWLTAPRHDGITTEVEAEDSYVMVEIKTFVVIGPEALEPPDTVLMVVGNAANPAIAVSDAGSE</sequence>
<accession>A0ABR3G9B9</accession>
<name>A0ABR3G9B9_9PEZI</name>
<protein>
    <submittedName>
        <fullName evidence="1">Uncharacterized protein</fullName>
    </submittedName>
</protein>
<reference evidence="1 2" key="1">
    <citation type="submission" date="2024-02" db="EMBL/GenBank/DDBJ databases">
        <title>Discinaceae phylogenomics.</title>
        <authorList>
            <person name="Dirks A.C."/>
            <person name="James T.Y."/>
        </authorList>
    </citation>
    <scope>NUCLEOTIDE SEQUENCE [LARGE SCALE GENOMIC DNA]</scope>
    <source>
        <strain evidence="1 2">ACD0624</strain>
    </source>
</reference>
<organism evidence="1 2">
    <name type="scientific">Discina gigas</name>
    <dbReference type="NCBI Taxonomy" id="1032678"/>
    <lineage>
        <taxon>Eukaryota</taxon>
        <taxon>Fungi</taxon>
        <taxon>Dikarya</taxon>
        <taxon>Ascomycota</taxon>
        <taxon>Pezizomycotina</taxon>
        <taxon>Pezizomycetes</taxon>
        <taxon>Pezizales</taxon>
        <taxon>Discinaceae</taxon>
        <taxon>Discina</taxon>
    </lineage>
</organism>
<proteinExistence type="predicted"/>
<evidence type="ECO:0000313" key="1">
    <source>
        <dbReference type="EMBL" id="KAL0632431.1"/>
    </source>
</evidence>
<comment type="caution">
    <text evidence="1">The sequence shown here is derived from an EMBL/GenBank/DDBJ whole genome shotgun (WGS) entry which is preliminary data.</text>
</comment>